<reference evidence="11" key="1">
    <citation type="submission" date="2025-08" db="UniProtKB">
        <authorList>
            <consortium name="RefSeq"/>
        </authorList>
    </citation>
    <scope>IDENTIFICATION</scope>
</reference>
<evidence type="ECO:0000256" key="2">
    <source>
        <dbReference type="ARBA" id="ARBA00022692"/>
    </source>
</evidence>
<organism evidence="10 11">
    <name type="scientific">Pundamilia nyererei</name>
    <dbReference type="NCBI Taxonomy" id="303518"/>
    <lineage>
        <taxon>Eukaryota</taxon>
        <taxon>Metazoa</taxon>
        <taxon>Chordata</taxon>
        <taxon>Craniata</taxon>
        <taxon>Vertebrata</taxon>
        <taxon>Euteleostomi</taxon>
        <taxon>Actinopterygii</taxon>
        <taxon>Neopterygii</taxon>
        <taxon>Teleostei</taxon>
        <taxon>Neoteleostei</taxon>
        <taxon>Acanthomorphata</taxon>
        <taxon>Ovalentaria</taxon>
        <taxon>Cichlomorphae</taxon>
        <taxon>Cichliformes</taxon>
        <taxon>Cichlidae</taxon>
        <taxon>African cichlids</taxon>
        <taxon>Pseudocrenilabrinae</taxon>
        <taxon>Haplochromini</taxon>
        <taxon>Pundamilia</taxon>
    </lineage>
</organism>
<dbReference type="GO" id="GO:0009897">
    <property type="term" value="C:external side of plasma membrane"/>
    <property type="evidence" value="ECO:0007669"/>
    <property type="project" value="TreeGrafter"/>
</dbReference>
<dbReference type="Pfam" id="PF00001">
    <property type="entry name" value="7tm_1"/>
    <property type="match status" value="1"/>
</dbReference>
<evidence type="ECO:0000313" key="11">
    <source>
        <dbReference type="RefSeq" id="XP_005745695.1"/>
    </source>
</evidence>
<keyword evidence="3 8" id="KW-1133">Transmembrane helix</keyword>
<evidence type="ECO:0000256" key="1">
    <source>
        <dbReference type="ARBA" id="ARBA00004370"/>
    </source>
</evidence>
<feature type="transmembrane region" description="Helical" evidence="8">
    <location>
        <begin position="23"/>
        <end position="46"/>
    </location>
</feature>
<dbReference type="InterPro" id="IPR050119">
    <property type="entry name" value="CCR1-9-like"/>
</dbReference>
<dbReference type="GO" id="GO:0007204">
    <property type="term" value="P:positive regulation of cytosolic calcium ion concentration"/>
    <property type="evidence" value="ECO:0007669"/>
    <property type="project" value="TreeGrafter"/>
</dbReference>
<dbReference type="AlphaFoldDB" id="A0A9Y3RM34"/>
<dbReference type="PRINTS" id="PR00237">
    <property type="entry name" value="GPCRRHODOPSN"/>
</dbReference>
<keyword evidence="5 8" id="KW-0472">Membrane</keyword>
<name>A0A9Y3RM34_9CICH</name>
<keyword evidence="7" id="KW-0807">Transducer</keyword>
<feature type="transmembrane region" description="Helical" evidence="8">
    <location>
        <begin position="98"/>
        <end position="116"/>
    </location>
</feature>
<dbReference type="PANTHER" id="PTHR10489">
    <property type="entry name" value="CELL ADHESION MOLECULE"/>
    <property type="match status" value="1"/>
</dbReference>
<dbReference type="GeneID" id="102203762"/>
<feature type="transmembrane region" description="Helical" evidence="8">
    <location>
        <begin position="58"/>
        <end position="78"/>
    </location>
</feature>
<dbReference type="PROSITE" id="PS50262">
    <property type="entry name" value="G_PROTEIN_RECEP_F1_2"/>
    <property type="match status" value="1"/>
</dbReference>
<dbReference type="PANTHER" id="PTHR10489:SF946">
    <property type="entry name" value="LEUKOTRIENE B4 RECEPTOR 1-LIKE"/>
    <property type="match status" value="1"/>
</dbReference>
<accession>A0A9Y3RM34</accession>
<feature type="transmembrane region" description="Helical" evidence="8">
    <location>
        <begin position="137"/>
        <end position="158"/>
    </location>
</feature>
<protein>
    <submittedName>
        <fullName evidence="11">C-X-C chemokine receptor type 4-like</fullName>
    </submittedName>
</protein>
<evidence type="ECO:0000256" key="4">
    <source>
        <dbReference type="ARBA" id="ARBA00023040"/>
    </source>
</evidence>
<evidence type="ECO:0000256" key="6">
    <source>
        <dbReference type="ARBA" id="ARBA00023170"/>
    </source>
</evidence>
<keyword evidence="6" id="KW-0675">Receptor</keyword>
<dbReference type="GO" id="GO:0019957">
    <property type="term" value="F:C-C chemokine binding"/>
    <property type="evidence" value="ECO:0007669"/>
    <property type="project" value="TreeGrafter"/>
</dbReference>
<dbReference type="GO" id="GO:0006955">
    <property type="term" value="P:immune response"/>
    <property type="evidence" value="ECO:0007669"/>
    <property type="project" value="TreeGrafter"/>
</dbReference>
<gene>
    <name evidence="11" type="primary">LOC102203762</name>
</gene>
<feature type="transmembrane region" description="Helical" evidence="8">
    <location>
        <begin position="178"/>
        <end position="200"/>
    </location>
</feature>
<evidence type="ECO:0000256" key="3">
    <source>
        <dbReference type="ARBA" id="ARBA00022989"/>
    </source>
</evidence>
<evidence type="ECO:0000256" key="7">
    <source>
        <dbReference type="ARBA" id="ARBA00023224"/>
    </source>
</evidence>
<dbReference type="GO" id="GO:0019722">
    <property type="term" value="P:calcium-mediated signaling"/>
    <property type="evidence" value="ECO:0007669"/>
    <property type="project" value="TreeGrafter"/>
</dbReference>
<dbReference type="InterPro" id="IPR017452">
    <property type="entry name" value="GPCR_Rhodpsn_7TM"/>
</dbReference>
<evidence type="ECO:0000259" key="9">
    <source>
        <dbReference type="PROSITE" id="PS50262"/>
    </source>
</evidence>
<dbReference type="RefSeq" id="XP_005745695.1">
    <property type="nucleotide sequence ID" value="XM_005745638.1"/>
</dbReference>
<comment type="subcellular location">
    <subcellularLocation>
        <location evidence="1">Membrane</location>
    </subcellularLocation>
</comment>
<feature type="domain" description="G-protein coupled receptors family 1 profile" evidence="9">
    <location>
        <begin position="39"/>
        <end position="276"/>
    </location>
</feature>
<dbReference type="GO" id="GO:0060326">
    <property type="term" value="P:cell chemotaxis"/>
    <property type="evidence" value="ECO:0007669"/>
    <property type="project" value="TreeGrafter"/>
</dbReference>
<evidence type="ECO:0000256" key="8">
    <source>
        <dbReference type="SAM" id="Phobius"/>
    </source>
</evidence>
<evidence type="ECO:0000313" key="10">
    <source>
        <dbReference type="Proteomes" id="UP000695023"/>
    </source>
</evidence>
<keyword evidence="2 8" id="KW-0812">Transmembrane</keyword>
<sequence>MVTYNDNSSAGNSSLTSLDSRSLIPATVLSICFLLGFLGNIAVMILKPNWENMSSLSQSLMLNLAVSDLLCMLTIPVWTYSYLNSWTFGVEVCKLVTYLGYCSVYGSLLTVTAMSIQRYLQVVHFERRLHEVEAWQLLVPLWLVSTILSIPVLVVRNLDDDQHWIRCKAHYSSEGQRIAMVFTGFLTGFVAFFVIAFSYISLYRKVNRAAFFNNPQTNRLIISIVVTVLALWVPCLVMNIVEIAAVSLHNNPVMKFCEDTWNAFASFNMETYDLVHVGYL</sequence>
<dbReference type="GO" id="GO:0016493">
    <property type="term" value="F:C-C chemokine receptor activity"/>
    <property type="evidence" value="ECO:0007669"/>
    <property type="project" value="TreeGrafter"/>
</dbReference>
<dbReference type="Gene3D" id="1.20.1070.10">
    <property type="entry name" value="Rhodopsin 7-helix transmembrane proteins"/>
    <property type="match status" value="1"/>
</dbReference>
<evidence type="ECO:0000256" key="5">
    <source>
        <dbReference type="ARBA" id="ARBA00023136"/>
    </source>
</evidence>
<dbReference type="Proteomes" id="UP000695023">
    <property type="component" value="Unplaced"/>
</dbReference>
<dbReference type="SUPFAM" id="SSF81321">
    <property type="entry name" value="Family A G protein-coupled receptor-like"/>
    <property type="match status" value="1"/>
</dbReference>
<feature type="transmembrane region" description="Helical" evidence="8">
    <location>
        <begin position="220"/>
        <end position="241"/>
    </location>
</feature>
<dbReference type="InterPro" id="IPR000276">
    <property type="entry name" value="GPCR_Rhodpsn"/>
</dbReference>
<keyword evidence="10" id="KW-1185">Reference proteome</keyword>
<keyword evidence="4" id="KW-0297">G-protein coupled receptor</keyword>
<proteinExistence type="predicted"/>